<evidence type="ECO:0000313" key="3">
    <source>
        <dbReference type="Proteomes" id="UP000050509"/>
    </source>
</evidence>
<name>A0A0P9EUV5_9CHLR</name>
<proteinExistence type="predicted"/>
<sequence length="106" mass="11593">MLNLIRSEWFILRRRPIVWVLLALLVGLFVLLRLTEYTVVALHDGTLTGGEARMALLRDEQVQQFRLQLAFPGIFGAALGHINSVGGLCAIVLAAGAVGSEYSWGT</sequence>
<feature type="transmembrane region" description="Helical" evidence="1">
    <location>
        <begin position="16"/>
        <end position="34"/>
    </location>
</feature>
<keyword evidence="3" id="KW-1185">Reference proteome</keyword>
<comment type="caution">
    <text evidence="2">The sequence shown here is derived from an EMBL/GenBank/DDBJ whole genome shotgun (WGS) entry which is preliminary data.</text>
</comment>
<evidence type="ECO:0008006" key="4">
    <source>
        <dbReference type="Google" id="ProtNLM"/>
    </source>
</evidence>
<feature type="non-terminal residue" evidence="2">
    <location>
        <position position="106"/>
    </location>
</feature>
<reference evidence="2 3" key="1">
    <citation type="submission" date="2015-09" db="EMBL/GenBank/DDBJ databases">
        <title>Draft genome sequence of Kouleothrix aurantiaca JCM 19913.</title>
        <authorList>
            <person name="Hemp J."/>
        </authorList>
    </citation>
    <scope>NUCLEOTIDE SEQUENCE [LARGE SCALE GENOMIC DNA]</scope>
    <source>
        <strain evidence="2 3">COM-B</strain>
    </source>
</reference>
<protein>
    <recommendedName>
        <fullName evidence="4">ABC transporter permease</fullName>
    </recommendedName>
</protein>
<organism evidence="2 3">
    <name type="scientific">Kouleothrix aurantiaca</name>
    <dbReference type="NCBI Taxonomy" id="186479"/>
    <lineage>
        <taxon>Bacteria</taxon>
        <taxon>Bacillati</taxon>
        <taxon>Chloroflexota</taxon>
        <taxon>Chloroflexia</taxon>
        <taxon>Chloroflexales</taxon>
        <taxon>Roseiflexineae</taxon>
        <taxon>Roseiflexaceae</taxon>
        <taxon>Kouleothrix</taxon>
    </lineage>
</organism>
<keyword evidence="1" id="KW-0812">Transmembrane</keyword>
<evidence type="ECO:0000256" key="1">
    <source>
        <dbReference type="SAM" id="Phobius"/>
    </source>
</evidence>
<dbReference type="AlphaFoldDB" id="A0A0P9EUV5"/>
<keyword evidence="1" id="KW-1133">Transmembrane helix</keyword>
<dbReference type="EMBL" id="LJCR01002950">
    <property type="protein sequence ID" value="KPV48096.1"/>
    <property type="molecule type" value="Genomic_DNA"/>
</dbReference>
<feature type="transmembrane region" description="Helical" evidence="1">
    <location>
        <begin position="74"/>
        <end position="98"/>
    </location>
</feature>
<evidence type="ECO:0000313" key="2">
    <source>
        <dbReference type="EMBL" id="KPV48096.1"/>
    </source>
</evidence>
<dbReference type="Proteomes" id="UP000050509">
    <property type="component" value="Unassembled WGS sequence"/>
</dbReference>
<gene>
    <name evidence="2" type="ORF">SE17_39895</name>
</gene>
<accession>A0A0P9EUV5</accession>
<keyword evidence="1" id="KW-0472">Membrane</keyword>